<dbReference type="Pfam" id="PF00849">
    <property type="entry name" value="PseudoU_synth_2"/>
    <property type="match status" value="1"/>
</dbReference>
<name>A0AAW1SB06_9CHLO</name>
<dbReference type="InterPro" id="IPR018496">
    <property type="entry name" value="PsdUridine_synth_RsuA/RluB_CS"/>
</dbReference>
<feature type="region of interest" description="Disordered" evidence="4">
    <location>
        <begin position="18"/>
        <end position="37"/>
    </location>
</feature>
<dbReference type="InterPro" id="IPR006145">
    <property type="entry name" value="PsdUridine_synth_RsuA/RluA"/>
</dbReference>
<organism evidence="6 7">
    <name type="scientific">Apatococcus lobatus</name>
    <dbReference type="NCBI Taxonomy" id="904363"/>
    <lineage>
        <taxon>Eukaryota</taxon>
        <taxon>Viridiplantae</taxon>
        <taxon>Chlorophyta</taxon>
        <taxon>core chlorophytes</taxon>
        <taxon>Trebouxiophyceae</taxon>
        <taxon>Chlorellales</taxon>
        <taxon>Chlorellaceae</taxon>
        <taxon>Apatococcus</taxon>
    </lineage>
</organism>
<dbReference type="FunFam" id="3.10.290.10:FF:000003">
    <property type="entry name" value="Pseudouridine synthase"/>
    <property type="match status" value="1"/>
</dbReference>
<sequence>MQQPFSASSCQLPASKPLSIVSLYHRRRRPVRSARQPCCCREGAVLARAGAASPRKPPKKQAAPVPSGPRSWQQTSKTQEKKTSSGSSSGKPAVKKGGTIRTGAEQPLDDHYQRLSKVLANAGVASRRAAEDLIFAGRVSVNGKLVKVPQTPVHDSQDKITVDGKLVLTRQSAQRFYFALNKPKGYICSTTGEEREDGSAPRLLLSLFDTWMTKTWRPQHANLNLQPPRLFSVGRLDAQSVGLIFVTNDGAWAQKVQHPSSGLTKEYVVLTEPAPSQRHLQAIAAGCTVDGVFVQPVAAVLDDSDRTKLNRVRVVVAEGRKHEVRELVSNAGLQVKALRRLRVGGYKLPRELAFGQFCSKAIFITWDLIMHGMRMETFSNQESLDSYLRSRHLQALMPWPHRPAVPVTQMSALKPQGLYYELPRHATPGSPLVKDLGRAPQGLLGQSLQSPWIMAPDSHVYTVAISLTQNESSLPEGSTSHLADVSDSLPSLSVHPARRGGQAVLQASQCGSSNDSRTLNDDTAATAGGSSLAASSSAARYHLIASTQHQAAQSPKAAASDSVNEQQSNTGAGIQSEVNASKASSSSVMSPKPSQKGSDPAAPDEAAPHQVAHAQKTSDATGLPEAYSASPLQPHTTNATSTAATSPAVTSASQPMGAAAGPSTLRSPAPVSATSTSSPPQGRLIPKYGSELDWNPVEAARKATLRTQQRCLISSQEYLTPMAHSWITKFQQLILSQGLADTLAVVPGLTWFPGPEPDPLTRHVDYFLFDGVHTVFMCCLLFHSRFHWLDPSLRTHEKVAQLASDMTEAAKAAAAFGVHVPLPGSVLHGMRMEAVAMMPALQGNTKTDYVKGVIEACKTHKVTLFSADSEITITAEQGGKDQQQAEGIRRADAFVGYQHVAAYA</sequence>
<dbReference type="Gene3D" id="3.30.70.580">
    <property type="entry name" value="Pseudouridine synthase I, catalytic domain, N-terminal subdomain"/>
    <property type="match status" value="1"/>
</dbReference>
<evidence type="ECO:0000259" key="5">
    <source>
        <dbReference type="SMART" id="SM00363"/>
    </source>
</evidence>
<evidence type="ECO:0000256" key="3">
    <source>
        <dbReference type="PROSITE-ProRule" id="PRU00182"/>
    </source>
</evidence>
<proteinExistence type="inferred from homology"/>
<keyword evidence="7" id="KW-1185">Reference proteome</keyword>
<dbReference type="SMART" id="SM00363">
    <property type="entry name" value="S4"/>
    <property type="match status" value="1"/>
</dbReference>
<dbReference type="InterPro" id="IPR050343">
    <property type="entry name" value="RsuA_PseudoU_synthase"/>
</dbReference>
<evidence type="ECO:0000313" key="7">
    <source>
        <dbReference type="Proteomes" id="UP001438707"/>
    </source>
</evidence>
<keyword evidence="3" id="KW-0694">RNA-binding</keyword>
<dbReference type="SUPFAM" id="SSF55120">
    <property type="entry name" value="Pseudouridine synthase"/>
    <property type="match status" value="1"/>
</dbReference>
<dbReference type="PANTHER" id="PTHR47683:SF2">
    <property type="entry name" value="RNA-BINDING S4 DOMAIN-CONTAINING PROTEIN"/>
    <property type="match status" value="1"/>
</dbReference>
<comment type="caution">
    <text evidence="6">The sequence shown here is derived from an EMBL/GenBank/DDBJ whole genome shotgun (WGS) entry which is preliminary data.</text>
</comment>
<comment type="similarity">
    <text evidence="1">Belongs to the pseudouridine synthase RsuA family.</text>
</comment>
<dbReference type="PROSITE" id="PS01149">
    <property type="entry name" value="PSI_RSU"/>
    <property type="match status" value="1"/>
</dbReference>
<feature type="region of interest" description="Disordered" evidence="4">
    <location>
        <begin position="47"/>
        <end position="108"/>
    </location>
</feature>
<feature type="region of interest" description="Disordered" evidence="4">
    <location>
        <begin position="472"/>
        <end position="524"/>
    </location>
</feature>
<protein>
    <recommendedName>
        <fullName evidence="5">RNA-binding S4 domain-containing protein</fullName>
    </recommendedName>
</protein>
<dbReference type="InterPro" id="IPR002942">
    <property type="entry name" value="S4_RNA-bd"/>
</dbReference>
<feature type="compositionally biased region" description="Low complexity" evidence="4">
    <location>
        <begin position="636"/>
        <end position="653"/>
    </location>
</feature>
<feature type="compositionally biased region" description="Polar residues" evidence="4">
    <location>
        <begin position="561"/>
        <end position="573"/>
    </location>
</feature>
<dbReference type="InterPro" id="IPR036986">
    <property type="entry name" value="S4_RNA-bd_sf"/>
</dbReference>
<evidence type="ECO:0000256" key="2">
    <source>
        <dbReference type="ARBA" id="ARBA00023235"/>
    </source>
</evidence>
<dbReference type="Gene3D" id="3.10.290.10">
    <property type="entry name" value="RNA-binding S4 domain"/>
    <property type="match status" value="1"/>
</dbReference>
<keyword evidence="2" id="KW-0413">Isomerase</keyword>
<dbReference type="GO" id="GO:0006364">
    <property type="term" value="P:rRNA processing"/>
    <property type="evidence" value="ECO:0007669"/>
    <property type="project" value="UniProtKB-ARBA"/>
</dbReference>
<evidence type="ECO:0000313" key="6">
    <source>
        <dbReference type="EMBL" id="KAK9843006.1"/>
    </source>
</evidence>
<dbReference type="GO" id="GO:0001522">
    <property type="term" value="P:pseudouridine synthesis"/>
    <property type="evidence" value="ECO:0007669"/>
    <property type="project" value="InterPro"/>
</dbReference>
<reference evidence="6 7" key="1">
    <citation type="journal article" date="2024" name="Nat. Commun.">
        <title>Phylogenomics reveals the evolutionary origins of lichenization in chlorophyte algae.</title>
        <authorList>
            <person name="Puginier C."/>
            <person name="Libourel C."/>
            <person name="Otte J."/>
            <person name="Skaloud P."/>
            <person name="Haon M."/>
            <person name="Grisel S."/>
            <person name="Petersen M."/>
            <person name="Berrin J.G."/>
            <person name="Delaux P.M."/>
            <person name="Dal Grande F."/>
            <person name="Keller J."/>
        </authorList>
    </citation>
    <scope>NUCLEOTIDE SEQUENCE [LARGE SCALE GENOMIC DNA]</scope>
    <source>
        <strain evidence="6 7">SAG 2145</strain>
    </source>
</reference>
<dbReference type="GO" id="GO:0003723">
    <property type="term" value="F:RNA binding"/>
    <property type="evidence" value="ECO:0007669"/>
    <property type="project" value="UniProtKB-KW"/>
</dbReference>
<dbReference type="Gene3D" id="3.30.70.1560">
    <property type="entry name" value="Alpha-L RNA-binding motif"/>
    <property type="match status" value="1"/>
</dbReference>
<feature type="compositionally biased region" description="Low complexity" evidence="4">
    <location>
        <begin position="576"/>
        <end position="594"/>
    </location>
</feature>
<accession>A0AAW1SB06</accession>
<dbReference type="CDD" id="cd00165">
    <property type="entry name" value="S4"/>
    <property type="match status" value="1"/>
</dbReference>
<evidence type="ECO:0000256" key="4">
    <source>
        <dbReference type="SAM" id="MobiDB-lite"/>
    </source>
</evidence>
<dbReference type="SUPFAM" id="SSF55174">
    <property type="entry name" value="Alpha-L RNA-binding motif"/>
    <property type="match status" value="1"/>
</dbReference>
<gene>
    <name evidence="6" type="ORF">WJX74_005537</name>
</gene>
<feature type="region of interest" description="Disordered" evidence="4">
    <location>
        <begin position="546"/>
        <end position="689"/>
    </location>
</feature>
<dbReference type="PANTHER" id="PTHR47683">
    <property type="entry name" value="PSEUDOURIDINE SYNTHASE FAMILY PROTEIN-RELATED"/>
    <property type="match status" value="1"/>
</dbReference>
<evidence type="ECO:0000256" key="1">
    <source>
        <dbReference type="ARBA" id="ARBA00008348"/>
    </source>
</evidence>
<dbReference type="InterPro" id="IPR020103">
    <property type="entry name" value="PsdUridine_synth_cat_dom_sf"/>
</dbReference>
<dbReference type="AlphaFoldDB" id="A0AAW1SB06"/>
<feature type="domain" description="RNA-binding S4" evidence="5">
    <location>
        <begin position="113"/>
        <end position="174"/>
    </location>
</feature>
<dbReference type="InterPro" id="IPR042092">
    <property type="entry name" value="PsdUridine_s_RsuA/RluB/E/F_cat"/>
</dbReference>
<dbReference type="PROSITE" id="PS50889">
    <property type="entry name" value="S4"/>
    <property type="match status" value="1"/>
</dbReference>
<feature type="compositionally biased region" description="Low complexity" evidence="4">
    <location>
        <begin position="84"/>
        <end position="97"/>
    </location>
</feature>
<feature type="compositionally biased region" description="Polar residues" evidence="4">
    <location>
        <begin position="505"/>
        <end position="517"/>
    </location>
</feature>
<dbReference type="GO" id="GO:0009982">
    <property type="term" value="F:pseudouridine synthase activity"/>
    <property type="evidence" value="ECO:0007669"/>
    <property type="project" value="InterPro"/>
</dbReference>
<dbReference type="InterPro" id="IPR020094">
    <property type="entry name" value="TruA/RsuA/RluB/E/F_N"/>
</dbReference>
<dbReference type="Pfam" id="PF01479">
    <property type="entry name" value="S4"/>
    <property type="match status" value="1"/>
</dbReference>
<dbReference type="Proteomes" id="UP001438707">
    <property type="component" value="Unassembled WGS sequence"/>
</dbReference>
<dbReference type="EMBL" id="JALJOS010000002">
    <property type="protein sequence ID" value="KAK9843006.1"/>
    <property type="molecule type" value="Genomic_DNA"/>
</dbReference>
<feature type="compositionally biased region" description="Low complexity" evidence="4">
    <location>
        <begin position="667"/>
        <end position="680"/>
    </location>
</feature>
<feature type="compositionally biased region" description="Polar residues" evidence="4">
    <location>
        <begin position="472"/>
        <end position="481"/>
    </location>
</feature>